<evidence type="ECO:0000256" key="1">
    <source>
        <dbReference type="PROSITE-ProRule" id="PRU00169"/>
    </source>
</evidence>
<dbReference type="AlphaFoldDB" id="A0A7X6KXF8"/>
<organism evidence="4 5">
    <name type="scientific">Cellulomonas denverensis</name>
    <dbReference type="NCBI Taxonomy" id="264297"/>
    <lineage>
        <taxon>Bacteria</taxon>
        <taxon>Bacillati</taxon>
        <taxon>Actinomycetota</taxon>
        <taxon>Actinomycetes</taxon>
        <taxon>Micrococcales</taxon>
        <taxon>Cellulomonadaceae</taxon>
        <taxon>Cellulomonas</taxon>
    </lineage>
</organism>
<keyword evidence="5" id="KW-1185">Reference proteome</keyword>
<comment type="caution">
    <text evidence="4">The sequence shown here is derived from an EMBL/GenBank/DDBJ whole genome shotgun (WGS) entry which is preliminary data.</text>
</comment>
<dbReference type="Gene3D" id="2.40.50.1020">
    <property type="entry name" value="LytTr DNA-binding domain"/>
    <property type="match status" value="1"/>
</dbReference>
<dbReference type="EMBL" id="JAAXOX010000008">
    <property type="protein sequence ID" value="NKY23779.1"/>
    <property type="molecule type" value="Genomic_DNA"/>
</dbReference>
<dbReference type="Pfam" id="PF04397">
    <property type="entry name" value="LytTR"/>
    <property type="match status" value="1"/>
</dbReference>
<dbReference type="PROSITE" id="PS50110">
    <property type="entry name" value="RESPONSE_REGULATORY"/>
    <property type="match status" value="1"/>
</dbReference>
<reference evidence="4 5" key="1">
    <citation type="submission" date="2020-04" db="EMBL/GenBank/DDBJ databases">
        <title>MicrobeNet Type strains.</title>
        <authorList>
            <person name="Nicholson A.C."/>
        </authorList>
    </citation>
    <scope>NUCLEOTIDE SEQUENCE [LARGE SCALE GENOMIC DNA]</scope>
    <source>
        <strain evidence="4 5">ATCC BAA-788</strain>
    </source>
</reference>
<evidence type="ECO:0000313" key="4">
    <source>
        <dbReference type="EMBL" id="NKY23779.1"/>
    </source>
</evidence>
<accession>A0A7X6KXF8</accession>
<dbReference type="GO" id="GO:0003677">
    <property type="term" value="F:DNA binding"/>
    <property type="evidence" value="ECO:0007669"/>
    <property type="project" value="InterPro"/>
</dbReference>
<proteinExistence type="predicted"/>
<protein>
    <submittedName>
        <fullName evidence="4">Response regulator transcription factor</fullName>
    </submittedName>
</protein>
<dbReference type="InterPro" id="IPR007492">
    <property type="entry name" value="LytTR_DNA-bd_dom"/>
</dbReference>
<dbReference type="InterPro" id="IPR046947">
    <property type="entry name" value="LytR-like"/>
</dbReference>
<dbReference type="SMART" id="SM00448">
    <property type="entry name" value="REC"/>
    <property type="match status" value="1"/>
</dbReference>
<gene>
    <name evidence="4" type="ORF">HGA03_14005</name>
</gene>
<dbReference type="Proteomes" id="UP000581206">
    <property type="component" value="Unassembled WGS sequence"/>
</dbReference>
<dbReference type="SUPFAM" id="SSF52172">
    <property type="entry name" value="CheY-like"/>
    <property type="match status" value="1"/>
</dbReference>
<dbReference type="InterPro" id="IPR001789">
    <property type="entry name" value="Sig_transdc_resp-reg_receiver"/>
</dbReference>
<dbReference type="RefSeq" id="WP_168630907.1">
    <property type="nucleotide sequence ID" value="NZ_BONL01000011.1"/>
</dbReference>
<sequence length="247" mass="27257">MITIRIVDDDPVAAQQLAGHIQRYQAEHGETFAVDVLVDGAQLVEQYRPDADILFLDVDMPGMDGFTAAQHIRQLDSDVVIVFVTALGHYAIRGYEVGALSYLVKPVPYFAFSQQLMRSVAAVRRRPVDDFLVLPTRGGFARVPTADILYAESARRHTTVHTAEAAYPAPITLKQLEDDLAGRPFYRSNNCYVVNLRHVAGVQEGDCLLGDGTRLAISRSRRRGFMAALTDYFAGPTPHGWPVGEIA</sequence>
<dbReference type="Pfam" id="PF00072">
    <property type="entry name" value="Response_reg"/>
    <property type="match status" value="1"/>
</dbReference>
<dbReference type="PANTHER" id="PTHR37299:SF1">
    <property type="entry name" value="STAGE 0 SPORULATION PROTEIN A HOMOLOG"/>
    <property type="match status" value="1"/>
</dbReference>
<evidence type="ECO:0000259" key="2">
    <source>
        <dbReference type="PROSITE" id="PS50110"/>
    </source>
</evidence>
<name>A0A7X6KXF8_9CELL</name>
<feature type="domain" description="HTH LytTR-type" evidence="3">
    <location>
        <begin position="132"/>
        <end position="231"/>
    </location>
</feature>
<dbReference type="PROSITE" id="PS50930">
    <property type="entry name" value="HTH_LYTTR"/>
    <property type="match status" value="1"/>
</dbReference>
<feature type="domain" description="Response regulatory" evidence="2">
    <location>
        <begin position="3"/>
        <end position="120"/>
    </location>
</feature>
<dbReference type="InterPro" id="IPR011006">
    <property type="entry name" value="CheY-like_superfamily"/>
</dbReference>
<keyword evidence="1" id="KW-0597">Phosphoprotein</keyword>
<evidence type="ECO:0000313" key="5">
    <source>
        <dbReference type="Proteomes" id="UP000581206"/>
    </source>
</evidence>
<feature type="modified residue" description="4-aspartylphosphate" evidence="1">
    <location>
        <position position="57"/>
    </location>
</feature>
<dbReference type="PANTHER" id="PTHR37299">
    <property type="entry name" value="TRANSCRIPTIONAL REGULATOR-RELATED"/>
    <property type="match status" value="1"/>
</dbReference>
<dbReference type="GO" id="GO:0000156">
    <property type="term" value="F:phosphorelay response regulator activity"/>
    <property type="evidence" value="ECO:0007669"/>
    <property type="project" value="InterPro"/>
</dbReference>
<dbReference type="SMART" id="SM00850">
    <property type="entry name" value="LytTR"/>
    <property type="match status" value="1"/>
</dbReference>
<evidence type="ECO:0000259" key="3">
    <source>
        <dbReference type="PROSITE" id="PS50930"/>
    </source>
</evidence>
<dbReference type="Gene3D" id="3.40.50.2300">
    <property type="match status" value="1"/>
</dbReference>